<name>A0A382ISS9_9ZZZZ</name>
<gene>
    <name evidence="1" type="ORF">METZ01_LOCUS255594</name>
</gene>
<evidence type="ECO:0000313" key="1">
    <source>
        <dbReference type="EMBL" id="SVC02740.1"/>
    </source>
</evidence>
<dbReference type="AlphaFoldDB" id="A0A382ISS9"/>
<reference evidence="1" key="1">
    <citation type="submission" date="2018-05" db="EMBL/GenBank/DDBJ databases">
        <authorList>
            <person name="Lanie J.A."/>
            <person name="Ng W.-L."/>
            <person name="Kazmierczak K.M."/>
            <person name="Andrzejewski T.M."/>
            <person name="Davidsen T.M."/>
            <person name="Wayne K.J."/>
            <person name="Tettelin H."/>
            <person name="Glass J.I."/>
            <person name="Rusch D."/>
            <person name="Podicherti R."/>
            <person name="Tsui H.-C.T."/>
            <person name="Winkler M.E."/>
        </authorList>
    </citation>
    <scope>NUCLEOTIDE SEQUENCE</scope>
</reference>
<dbReference type="EMBL" id="UINC01069396">
    <property type="protein sequence ID" value="SVC02740.1"/>
    <property type="molecule type" value="Genomic_DNA"/>
</dbReference>
<organism evidence="1">
    <name type="scientific">marine metagenome</name>
    <dbReference type="NCBI Taxonomy" id="408172"/>
    <lineage>
        <taxon>unclassified sequences</taxon>
        <taxon>metagenomes</taxon>
        <taxon>ecological metagenomes</taxon>
    </lineage>
</organism>
<protein>
    <submittedName>
        <fullName evidence="1">Uncharacterized protein</fullName>
    </submittedName>
</protein>
<sequence length="97" mass="10740">MDVVIVYRFTVRTQARRLFCRHRPSLSFSRACLAGFPRSCGLHDPLPAADIEFDEGSVQAVPANHRNPARLATLQCGQTEYSFGFGNRPKLFAPGSS</sequence>
<accession>A0A382ISS9</accession>
<proteinExistence type="predicted"/>